<name>A0A4R1I641_ANCAQ</name>
<keyword evidence="4 7" id="KW-0812">Transmembrane</keyword>
<gene>
    <name evidence="8" type="ORF">EV667_0486</name>
</gene>
<feature type="transmembrane region" description="Helical" evidence="7">
    <location>
        <begin position="91"/>
        <end position="113"/>
    </location>
</feature>
<evidence type="ECO:0000256" key="7">
    <source>
        <dbReference type="SAM" id="Phobius"/>
    </source>
</evidence>
<evidence type="ECO:0000256" key="1">
    <source>
        <dbReference type="ARBA" id="ARBA00004651"/>
    </source>
</evidence>
<comment type="subcellular location">
    <subcellularLocation>
        <location evidence="1">Cell membrane</location>
        <topology evidence="1">Multi-pass membrane protein</topology>
    </subcellularLocation>
</comment>
<evidence type="ECO:0000313" key="9">
    <source>
        <dbReference type="Proteomes" id="UP000295030"/>
    </source>
</evidence>
<protein>
    <submittedName>
        <fullName evidence="8">Putative permease</fullName>
    </submittedName>
</protein>
<accession>A0A4R1I641</accession>
<keyword evidence="9" id="KW-1185">Reference proteome</keyword>
<comment type="caution">
    <text evidence="8">The sequence shown here is derived from an EMBL/GenBank/DDBJ whole genome shotgun (WGS) entry which is preliminary data.</text>
</comment>
<proteinExistence type="inferred from homology"/>
<evidence type="ECO:0000256" key="3">
    <source>
        <dbReference type="ARBA" id="ARBA00022475"/>
    </source>
</evidence>
<evidence type="ECO:0000256" key="4">
    <source>
        <dbReference type="ARBA" id="ARBA00022692"/>
    </source>
</evidence>
<organism evidence="8 9">
    <name type="scientific">Ancylobacter aquaticus</name>
    <dbReference type="NCBI Taxonomy" id="100"/>
    <lineage>
        <taxon>Bacteria</taxon>
        <taxon>Pseudomonadati</taxon>
        <taxon>Pseudomonadota</taxon>
        <taxon>Alphaproteobacteria</taxon>
        <taxon>Hyphomicrobiales</taxon>
        <taxon>Xanthobacteraceae</taxon>
        <taxon>Ancylobacter</taxon>
    </lineage>
</organism>
<reference evidence="8 9" key="1">
    <citation type="submission" date="2019-03" db="EMBL/GenBank/DDBJ databases">
        <title>Genomic Encyclopedia of Type Strains, Phase IV (KMG-IV): sequencing the most valuable type-strain genomes for metagenomic binning, comparative biology and taxonomic classification.</title>
        <authorList>
            <person name="Goeker M."/>
        </authorList>
    </citation>
    <scope>NUCLEOTIDE SEQUENCE [LARGE SCALE GENOMIC DNA]</scope>
    <source>
        <strain evidence="8 9">DSM 101</strain>
    </source>
</reference>
<evidence type="ECO:0000313" key="8">
    <source>
        <dbReference type="EMBL" id="TCK30398.1"/>
    </source>
</evidence>
<dbReference type="GO" id="GO:0005886">
    <property type="term" value="C:plasma membrane"/>
    <property type="evidence" value="ECO:0007669"/>
    <property type="project" value="UniProtKB-SubCell"/>
</dbReference>
<dbReference type="RefSeq" id="WP_131833733.1">
    <property type="nucleotide sequence ID" value="NZ_SMFY01000001.1"/>
</dbReference>
<dbReference type="EMBL" id="SMFY01000001">
    <property type="protein sequence ID" value="TCK30398.1"/>
    <property type="molecule type" value="Genomic_DNA"/>
</dbReference>
<keyword evidence="6 7" id="KW-0472">Membrane</keyword>
<evidence type="ECO:0000256" key="2">
    <source>
        <dbReference type="ARBA" id="ARBA00006386"/>
    </source>
</evidence>
<evidence type="ECO:0000256" key="6">
    <source>
        <dbReference type="ARBA" id="ARBA00023136"/>
    </source>
</evidence>
<sequence length="175" mass="18295">MEHRPSPTHLQRHGHLALPVALVSVATVLSLAFLGPSGFVAGLWAGTADFASLAPRIMAAVILAAVMQAWLPREGLGKWFGEGRGVRGLAIASAAGAVTVGGPFASFPLVAALAAAGVEAGLLIAFLTGWSLIGIQRIIIWEWPLMGSDFVVLRLASCITLPVLAGLLMRRLSRR</sequence>
<feature type="transmembrane region" description="Helical" evidence="7">
    <location>
        <begin position="53"/>
        <end position="71"/>
    </location>
</feature>
<comment type="similarity">
    <text evidence="2">Belongs to the UPF0718 family.</text>
</comment>
<keyword evidence="5 7" id="KW-1133">Transmembrane helix</keyword>
<evidence type="ECO:0000256" key="5">
    <source>
        <dbReference type="ARBA" id="ARBA00022989"/>
    </source>
</evidence>
<feature type="transmembrane region" description="Helical" evidence="7">
    <location>
        <begin position="20"/>
        <end position="46"/>
    </location>
</feature>
<feature type="transmembrane region" description="Helical" evidence="7">
    <location>
        <begin position="120"/>
        <end position="139"/>
    </location>
</feature>
<dbReference type="InterPro" id="IPR005524">
    <property type="entry name" value="DUF318"/>
</dbReference>
<keyword evidence="3" id="KW-1003">Cell membrane</keyword>
<dbReference type="Proteomes" id="UP000295030">
    <property type="component" value="Unassembled WGS sequence"/>
</dbReference>
<feature type="transmembrane region" description="Helical" evidence="7">
    <location>
        <begin position="151"/>
        <end position="169"/>
    </location>
</feature>
<dbReference type="Pfam" id="PF03773">
    <property type="entry name" value="ArsP_1"/>
    <property type="match status" value="1"/>
</dbReference>
<dbReference type="AlphaFoldDB" id="A0A4R1I641"/>
<dbReference type="OrthoDB" id="5797386at2"/>